<keyword evidence="2" id="KW-0472">Membrane</keyword>
<dbReference type="OrthoDB" id="3792384at2759"/>
<evidence type="ECO:0000313" key="4">
    <source>
        <dbReference type="Proteomes" id="UP001152607"/>
    </source>
</evidence>
<protein>
    <submittedName>
        <fullName evidence="3">Uncharacterized protein</fullName>
    </submittedName>
</protein>
<reference evidence="3" key="1">
    <citation type="submission" date="2023-01" db="EMBL/GenBank/DDBJ databases">
        <authorList>
            <person name="Van Ghelder C."/>
            <person name="Rancurel C."/>
        </authorList>
    </citation>
    <scope>NUCLEOTIDE SEQUENCE</scope>
    <source>
        <strain evidence="3">CNCM I-4278</strain>
    </source>
</reference>
<evidence type="ECO:0000313" key="3">
    <source>
        <dbReference type="EMBL" id="CAI6339106.1"/>
    </source>
</evidence>
<evidence type="ECO:0000256" key="1">
    <source>
        <dbReference type="SAM" id="MobiDB-lite"/>
    </source>
</evidence>
<organism evidence="3 4">
    <name type="scientific">Periconia digitata</name>
    <dbReference type="NCBI Taxonomy" id="1303443"/>
    <lineage>
        <taxon>Eukaryota</taxon>
        <taxon>Fungi</taxon>
        <taxon>Dikarya</taxon>
        <taxon>Ascomycota</taxon>
        <taxon>Pezizomycotina</taxon>
        <taxon>Dothideomycetes</taxon>
        <taxon>Pleosporomycetidae</taxon>
        <taxon>Pleosporales</taxon>
        <taxon>Massarineae</taxon>
        <taxon>Periconiaceae</taxon>
        <taxon>Periconia</taxon>
    </lineage>
</organism>
<proteinExistence type="predicted"/>
<keyword evidence="4" id="KW-1185">Reference proteome</keyword>
<dbReference type="AlphaFoldDB" id="A0A9W4UMW4"/>
<comment type="caution">
    <text evidence="3">The sequence shown here is derived from an EMBL/GenBank/DDBJ whole genome shotgun (WGS) entry which is preliminary data.</text>
</comment>
<feature type="transmembrane region" description="Helical" evidence="2">
    <location>
        <begin position="93"/>
        <end position="113"/>
    </location>
</feature>
<dbReference type="EMBL" id="CAOQHR010000008">
    <property type="protein sequence ID" value="CAI6339106.1"/>
    <property type="molecule type" value="Genomic_DNA"/>
</dbReference>
<name>A0A9W4UMW4_9PLEO</name>
<evidence type="ECO:0000256" key="2">
    <source>
        <dbReference type="SAM" id="Phobius"/>
    </source>
</evidence>
<sequence length="125" mass="13715">MSPPSSRYHHLPQNPPDYTSWAIISDQPPPTYDSQLPLDEPPPSYRDATLSETAPLLVGPSWDYGTYAEADERSLTTIASDTDMEETSAAEQMGHAVVVVMFFVVMFGLWKIASNPPAFLGGFPP</sequence>
<keyword evidence="2" id="KW-0812">Transmembrane</keyword>
<dbReference type="Proteomes" id="UP001152607">
    <property type="component" value="Unassembled WGS sequence"/>
</dbReference>
<gene>
    <name evidence="3" type="ORF">PDIGIT_LOCUS12248</name>
</gene>
<accession>A0A9W4UMW4</accession>
<keyword evidence="2" id="KW-1133">Transmembrane helix</keyword>
<feature type="region of interest" description="Disordered" evidence="1">
    <location>
        <begin position="1"/>
        <end position="52"/>
    </location>
</feature>